<dbReference type="Gene3D" id="2.40.110.10">
    <property type="entry name" value="Butyryl-CoA Dehydrogenase, subunit A, domain 2"/>
    <property type="match status" value="1"/>
</dbReference>
<dbReference type="Pfam" id="PF02771">
    <property type="entry name" value="Acyl-CoA_dh_N"/>
    <property type="match status" value="1"/>
</dbReference>
<evidence type="ECO:0000259" key="9">
    <source>
        <dbReference type="Pfam" id="PF02771"/>
    </source>
</evidence>
<dbReference type="InterPro" id="IPR046373">
    <property type="entry name" value="Acyl-CoA_Oxase/DH_mid-dom_sf"/>
</dbReference>
<evidence type="ECO:0000259" key="7">
    <source>
        <dbReference type="Pfam" id="PF00441"/>
    </source>
</evidence>
<feature type="domain" description="Acyl-CoA oxidase/dehydrogenase middle" evidence="8">
    <location>
        <begin position="117"/>
        <end position="212"/>
    </location>
</feature>
<dbReference type="InterPro" id="IPR036250">
    <property type="entry name" value="AcylCo_DH-like_C"/>
</dbReference>
<evidence type="ECO:0000256" key="3">
    <source>
        <dbReference type="ARBA" id="ARBA00022630"/>
    </source>
</evidence>
<evidence type="ECO:0000313" key="10">
    <source>
        <dbReference type="EMBL" id="PMP69073.1"/>
    </source>
</evidence>
<keyword evidence="3 6" id="KW-0285">Flavoprotein</keyword>
<keyword evidence="4 6" id="KW-0274">FAD</keyword>
<dbReference type="InterPro" id="IPR009100">
    <property type="entry name" value="AcylCoA_DH/oxidase_NM_dom_sf"/>
</dbReference>
<dbReference type="PANTHER" id="PTHR43884:SF12">
    <property type="entry name" value="ISOVALERYL-COA DEHYDROGENASE, MITOCHONDRIAL-RELATED"/>
    <property type="match status" value="1"/>
</dbReference>
<dbReference type="Gene3D" id="1.10.540.10">
    <property type="entry name" value="Acyl-CoA dehydrogenase/oxidase, N-terminal domain"/>
    <property type="match status" value="1"/>
</dbReference>
<name>A0A2J6WG46_9BACT</name>
<dbReference type="InterPro" id="IPR009075">
    <property type="entry name" value="AcylCo_DH/oxidase_C"/>
</dbReference>
<evidence type="ECO:0000259" key="8">
    <source>
        <dbReference type="Pfam" id="PF02770"/>
    </source>
</evidence>
<comment type="cofactor">
    <cofactor evidence="1 6">
        <name>FAD</name>
        <dbReference type="ChEBI" id="CHEBI:57692"/>
    </cofactor>
</comment>
<dbReference type="Gene3D" id="1.20.140.10">
    <property type="entry name" value="Butyryl-CoA Dehydrogenase, subunit A, domain 3"/>
    <property type="match status" value="1"/>
</dbReference>
<dbReference type="InterPro" id="IPR006091">
    <property type="entry name" value="Acyl-CoA_Oxase/DH_mid-dom"/>
</dbReference>
<organism evidence="10 11">
    <name type="scientific">Caldisericum exile</name>
    <dbReference type="NCBI Taxonomy" id="693075"/>
    <lineage>
        <taxon>Bacteria</taxon>
        <taxon>Pseudomonadati</taxon>
        <taxon>Caldisericota/Cryosericota group</taxon>
        <taxon>Caldisericota</taxon>
        <taxon>Caldisericia</taxon>
        <taxon>Caldisericales</taxon>
        <taxon>Caldisericaceae</taxon>
        <taxon>Caldisericum</taxon>
    </lineage>
</organism>
<dbReference type="SUPFAM" id="SSF56645">
    <property type="entry name" value="Acyl-CoA dehydrogenase NM domain-like"/>
    <property type="match status" value="1"/>
</dbReference>
<dbReference type="GO" id="GO:0050660">
    <property type="term" value="F:flavin adenine dinucleotide binding"/>
    <property type="evidence" value="ECO:0007669"/>
    <property type="project" value="InterPro"/>
</dbReference>
<sequence>MGVVMEKIEELTREVCEELIRPKEKDIEENGLYIPETLSKLGELGFFGVSFPREYGGVGLTFEEAVKSSIILSSYTSTISMIIGAHQLASLSIFLFGSDTLKQKYLSQLNKGRLIGAFSLTEPHAGSDPSSIKTTAFLNGDYYILNGTKAFVTNAGLANLYVIFAKTNPESGARGISAFVVEGDSEGLAVGHKEEKMALPYLPNAALVLKDVKVPKENLIGRANLGFIVAMKTLELGRILTSAGAVGLMERALHESIKYAKERTQGGQPISNYQIIQSYLAEMKTLLETSREIVLTAARKKDSNSPDLGLYSSIAKYYATKSAVDVTRLATQIFGGYGYVKGYTVERLYREAKMYEIVEGTNEIQKLIIANNILKG</sequence>
<dbReference type="Pfam" id="PF00441">
    <property type="entry name" value="Acyl-CoA_dh_1"/>
    <property type="match status" value="1"/>
</dbReference>
<comment type="similarity">
    <text evidence="2 6">Belongs to the acyl-CoA dehydrogenase family.</text>
</comment>
<evidence type="ECO:0000256" key="4">
    <source>
        <dbReference type="ARBA" id="ARBA00022827"/>
    </source>
</evidence>
<protein>
    <submittedName>
        <fullName evidence="10">Acyl-CoA dehydrogenase</fullName>
    </submittedName>
</protein>
<keyword evidence="5 6" id="KW-0560">Oxidoreductase</keyword>
<dbReference type="PIRSF" id="PIRSF016578">
    <property type="entry name" value="HsaA"/>
    <property type="match status" value="1"/>
</dbReference>
<proteinExistence type="inferred from homology"/>
<evidence type="ECO:0000313" key="11">
    <source>
        <dbReference type="Proteomes" id="UP000237040"/>
    </source>
</evidence>
<dbReference type="Pfam" id="PF02770">
    <property type="entry name" value="Acyl-CoA_dh_M"/>
    <property type="match status" value="1"/>
</dbReference>
<dbReference type="FunFam" id="2.40.110.10:FF:000001">
    <property type="entry name" value="Acyl-CoA dehydrogenase, mitochondrial"/>
    <property type="match status" value="1"/>
</dbReference>
<dbReference type="InterPro" id="IPR037069">
    <property type="entry name" value="AcylCoA_DH/ox_N_sf"/>
</dbReference>
<evidence type="ECO:0000256" key="1">
    <source>
        <dbReference type="ARBA" id="ARBA00001974"/>
    </source>
</evidence>
<evidence type="ECO:0000256" key="6">
    <source>
        <dbReference type="RuleBase" id="RU362125"/>
    </source>
</evidence>
<gene>
    <name evidence="10" type="ORF">C0189_00075</name>
</gene>
<dbReference type="Proteomes" id="UP000237040">
    <property type="component" value="Unassembled WGS sequence"/>
</dbReference>
<evidence type="ECO:0000256" key="5">
    <source>
        <dbReference type="ARBA" id="ARBA00023002"/>
    </source>
</evidence>
<accession>A0A2J6WG46</accession>
<dbReference type="SUPFAM" id="SSF47203">
    <property type="entry name" value="Acyl-CoA dehydrogenase C-terminal domain-like"/>
    <property type="match status" value="1"/>
</dbReference>
<feature type="domain" description="Acyl-CoA dehydrogenase/oxidase C-terminal" evidence="7">
    <location>
        <begin position="226"/>
        <end position="373"/>
    </location>
</feature>
<dbReference type="GO" id="GO:0003995">
    <property type="term" value="F:acyl-CoA dehydrogenase activity"/>
    <property type="evidence" value="ECO:0007669"/>
    <property type="project" value="TreeGrafter"/>
</dbReference>
<comment type="caution">
    <text evidence="10">The sequence shown here is derived from an EMBL/GenBank/DDBJ whole genome shotgun (WGS) entry which is preliminary data.</text>
</comment>
<feature type="domain" description="Acyl-CoA dehydrogenase/oxidase N-terminal" evidence="9">
    <location>
        <begin position="7"/>
        <end position="112"/>
    </location>
</feature>
<evidence type="ECO:0000256" key="2">
    <source>
        <dbReference type="ARBA" id="ARBA00009347"/>
    </source>
</evidence>
<dbReference type="PANTHER" id="PTHR43884">
    <property type="entry name" value="ACYL-COA DEHYDROGENASE"/>
    <property type="match status" value="1"/>
</dbReference>
<dbReference type="FunFam" id="1.20.140.10:FF:000011">
    <property type="entry name" value="Medium-chain specific acyl-CoA dehydrogenase, mitochondrial"/>
    <property type="match status" value="1"/>
</dbReference>
<dbReference type="InterPro" id="IPR013786">
    <property type="entry name" value="AcylCoA_DH/ox_N"/>
</dbReference>
<dbReference type="AlphaFoldDB" id="A0A2J6WG46"/>
<dbReference type="EMBL" id="PNIL01000001">
    <property type="protein sequence ID" value="PMP69073.1"/>
    <property type="molecule type" value="Genomic_DNA"/>
</dbReference>
<reference evidence="10 11" key="1">
    <citation type="submission" date="2018-01" db="EMBL/GenBank/DDBJ databases">
        <title>Metagenomic assembled genomes from two thermal pools in the Uzon Caldera, Kamchatka, Russia.</title>
        <authorList>
            <person name="Wilkins L."/>
            <person name="Ettinger C."/>
        </authorList>
    </citation>
    <scope>NUCLEOTIDE SEQUENCE [LARGE SCALE GENOMIC DNA]</scope>
    <source>
        <strain evidence="10">ZAV-07</strain>
    </source>
</reference>